<dbReference type="PANTHER" id="PTHR31778">
    <property type="entry name" value="BUD SITE SELECTION PROTEIN RAX2"/>
    <property type="match status" value="1"/>
</dbReference>
<dbReference type="eggNOG" id="COG5563">
    <property type="taxonomic scope" value="Bacteria"/>
</dbReference>
<proteinExistence type="predicted"/>
<dbReference type="AlphaFoldDB" id="E3CW44"/>
<reference evidence="1 2" key="1">
    <citation type="journal article" date="2010" name="Stand. Genomic Sci.">
        <title>Non-contiguous finished genome sequence of Aminomonas paucivorans type strain (GLU-3).</title>
        <authorList>
            <person name="Pitluck S."/>
            <person name="Yasawong M."/>
            <person name="Held B."/>
            <person name="Lapidus A."/>
            <person name="Nolan M."/>
            <person name="Copeland A."/>
            <person name="Lucas S."/>
            <person name="Del Rio T.G."/>
            <person name="Tice H."/>
            <person name="Cheng J.F."/>
            <person name="Chertkov O."/>
            <person name="Goodwin L."/>
            <person name="Tapia R."/>
            <person name="Han C."/>
            <person name="Liolios K."/>
            <person name="Ivanova N."/>
            <person name="Mavromatis K."/>
            <person name="Ovchinnikova G."/>
            <person name="Pati A."/>
            <person name="Chen A."/>
            <person name="Palaniappan K."/>
            <person name="Land M."/>
            <person name="Hauser L."/>
            <person name="Chang Y.J."/>
            <person name="Jeffries C.D."/>
            <person name="Pukall R."/>
            <person name="Spring S."/>
            <person name="Rohde M."/>
            <person name="Sikorski J."/>
            <person name="Goker M."/>
            <person name="Woyke T."/>
            <person name="Bristow J."/>
            <person name="Eisen J.A."/>
            <person name="Markowitz V."/>
            <person name="Hugenholtz P."/>
            <person name="Kyrpides N.C."/>
            <person name="Klenk H.P."/>
        </authorList>
    </citation>
    <scope>NUCLEOTIDE SEQUENCE [LARGE SCALE GENOMIC DNA]</scope>
    <source>
        <strain evidence="1 2">DSM 12260</strain>
    </source>
</reference>
<sequence>MGGMRRWLRAWVAGAFLLLAPLAAWAGWEPLGAGVQGMVTHLACSPKGVLYVGGIFFDAGGQSAFGLASWDPASGWTPLKPTLDNTLQGMALRGDGSLVVAGAFWKAGDQDLRLVGRYDPEARTWTPMGAQNTPMNGTYRADVPGVVSGPPSALGEGASGLFAAFGTMGGEDENEVFEIRRWTGSGWSVPLGRAENVWVAALLPEPEGTLWVGGAFRRVGGTAAARVARYDLASKRWHPLGRGLGGGDVYALARDRRGHLVAGGSFTRAGGLPASRVARWDGKAWHPLGKGFNGPVQALALGPDGALYAGGDFTKAEGRIAPHLARWDGAKWEPFGPGTDGSVVALAWAPDGTLYVGGDFSRVGKVPAAKVARFVP</sequence>
<dbReference type="EMBL" id="CM001022">
    <property type="protein sequence ID" value="EFQ22502.1"/>
    <property type="molecule type" value="Genomic_DNA"/>
</dbReference>
<dbReference type="SUPFAM" id="SSF101898">
    <property type="entry name" value="NHL repeat"/>
    <property type="match status" value="1"/>
</dbReference>
<dbReference type="PANTHER" id="PTHR31778:SF2">
    <property type="entry name" value="BUD SITE SELECTION PROTEIN RAX2"/>
    <property type="match status" value="1"/>
</dbReference>
<evidence type="ECO:0008006" key="3">
    <source>
        <dbReference type="Google" id="ProtNLM"/>
    </source>
</evidence>
<evidence type="ECO:0000313" key="2">
    <source>
        <dbReference type="Proteomes" id="UP000005096"/>
    </source>
</evidence>
<dbReference type="Gene3D" id="2.130.10.80">
    <property type="entry name" value="Galactose oxidase/kelch, beta-propeller"/>
    <property type="match status" value="1"/>
</dbReference>
<dbReference type="Pfam" id="PF17164">
    <property type="entry name" value="DUF5122"/>
    <property type="match status" value="1"/>
</dbReference>
<name>E3CW44_9BACT</name>
<gene>
    <name evidence="1" type="ORF">Apau_0062</name>
</gene>
<organism evidence="1 2">
    <name type="scientific">Aminomonas paucivorans DSM 12260</name>
    <dbReference type="NCBI Taxonomy" id="584708"/>
    <lineage>
        <taxon>Bacteria</taxon>
        <taxon>Thermotogati</taxon>
        <taxon>Synergistota</taxon>
        <taxon>Synergistia</taxon>
        <taxon>Synergistales</taxon>
        <taxon>Synergistaceae</taxon>
        <taxon>Aminomonas</taxon>
    </lineage>
</organism>
<accession>E3CW44</accession>
<dbReference type="OrthoDB" id="9805017at2"/>
<dbReference type="STRING" id="584708.Apau_0062"/>
<dbReference type="HOGENOM" id="CLU_749380_0_0_0"/>
<dbReference type="Proteomes" id="UP000005096">
    <property type="component" value="Chromosome"/>
</dbReference>
<protein>
    <recommendedName>
        <fullName evidence="3">Kelch repeat-containing protein</fullName>
    </recommendedName>
</protein>
<dbReference type="PaxDb" id="584708-Apau_0062"/>
<evidence type="ECO:0000313" key="1">
    <source>
        <dbReference type="EMBL" id="EFQ22502.1"/>
    </source>
</evidence>
<keyword evidence="2" id="KW-1185">Reference proteome</keyword>
<dbReference type="InterPro" id="IPR037293">
    <property type="entry name" value="Gal_Oxidase_central_sf"/>
</dbReference>
<dbReference type="GO" id="GO:1902929">
    <property type="term" value="C:plasma membrane of growing cell tip"/>
    <property type="evidence" value="ECO:0007669"/>
    <property type="project" value="TreeGrafter"/>
</dbReference>
<dbReference type="InterPro" id="IPR013431">
    <property type="entry name" value="Delta_60_rpt"/>
</dbReference>